<keyword evidence="14" id="KW-0829">Tyrosine-protein kinase</keyword>
<feature type="coiled-coil region" evidence="16">
    <location>
        <begin position="325"/>
        <end position="352"/>
    </location>
</feature>
<keyword evidence="11" id="KW-0067">ATP-binding</keyword>
<evidence type="ECO:0000256" key="1">
    <source>
        <dbReference type="ARBA" id="ARBA00004429"/>
    </source>
</evidence>
<feature type="coiled-coil region" evidence="16">
    <location>
        <begin position="420"/>
        <end position="497"/>
    </location>
</feature>
<dbReference type="EMBL" id="DSVI01000007">
    <property type="protein sequence ID" value="HGT47603.1"/>
    <property type="molecule type" value="Genomic_DNA"/>
</dbReference>
<dbReference type="GO" id="GO:0004715">
    <property type="term" value="F:non-membrane spanning protein tyrosine kinase activity"/>
    <property type="evidence" value="ECO:0007669"/>
    <property type="project" value="UniProtKB-EC"/>
</dbReference>
<dbReference type="EC" id="2.7.10.2" evidence="4"/>
<dbReference type="InterPro" id="IPR003856">
    <property type="entry name" value="LPS_length_determ_N"/>
</dbReference>
<dbReference type="InterPro" id="IPR025669">
    <property type="entry name" value="AAA_dom"/>
</dbReference>
<evidence type="ECO:0000256" key="17">
    <source>
        <dbReference type="SAM" id="Phobius"/>
    </source>
</evidence>
<feature type="domain" description="Polysaccharide chain length determinant N-terminal" evidence="18">
    <location>
        <begin position="28"/>
        <end position="120"/>
    </location>
</feature>
<proteinExistence type="inferred from homology"/>
<dbReference type="NCBIfam" id="TIGR01007">
    <property type="entry name" value="eps_fam"/>
    <property type="match status" value="1"/>
</dbReference>
<keyword evidence="5" id="KW-1003">Cell membrane</keyword>
<dbReference type="Pfam" id="PF02706">
    <property type="entry name" value="Wzz"/>
    <property type="match status" value="1"/>
</dbReference>
<dbReference type="Gene3D" id="3.40.50.300">
    <property type="entry name" value="P-loop containing nucleotide triphosphate hydrolases"/>
    <property type="match status" value="1"/>
</dbReference>
<evidence type="ECO:0000256" key="9">
    <source>
        <dbReference type="ARBA" id="ARBA00022741"/>
    </source>
</evidence>
<evidence type="ECO:0000256" key="6">
    <source>
        <dbReference type="ARBA" id="ARBA00022519"/>
    </source>
</evidence>
<evidence type="ECO:0000256" key="4">
    <source>
        <dbReference type="ARBA" id="ARBA00011903"/>
    </source>
</evidence>
<dbReference type="AlphaFoldDB" id="A0A832G263"/>
<evidence type="ECO:0000256" key="15">
    <source>
        <dbReference type="ARBA" id="ARBA00051245"/>
    </source>
</evidence>
<evidence type="ECO:0000259" key="20">
    <source>
        <dbReference type="Pfam" id="PF13807"/>
    </source>
</evidence>
<evidence type="ECO:0000256" key="13">
    <source>
        <dbReference type="ARBA" id="ARBA00023136"/>
    </source>
</evidence>
<evidence type="ECO:0000256" key="16">
    <source>
        <dbReference type="SAM" id="Coils"/>
    </source>
</evidence>
<accession>A0A832G263</accession>
<protein>
    <recommendedName>
        <fullName evidence="4">non-specific protein-tyrosine kinase</fullName>
        <ecNumber evidence="4">2.7.10.2</ecNumber>
    </recommendedName>
</protein>
<evidence type="ECO:0000256" key="10">
    <source>
        <dbReference type="ARBA" id="ARBA00022777"/>
    </source>
</evidence>
<keyword evidence="6" id="KW-0997">Cell inner membrane</keyword>
<keyword evidence="7 21" id="KW-0808">Transferase</keyword>
<evidence type="ECO:0000256" key="11">
    <source>
        <dbReference type="ARBA" id="ARBA00022840"/>
    </source>
</evidence>
<dbReference type="Pfam" id="PF13807">
    <property type="entry name" value="GNVR"/>
    <property type="match status" value="1"/>
</dbReference>
<keyword evidence="10 21" id="KW-0418">Kinase</keyword>
<gene>
    <name evidence="21" type="ORF">ENS56_06185</name>
</gene>
<evidence type="ECO:0000259" key="19">
    <source>
        <dbReference type="Pfam" id="PF13614"/>
    </source>
</evidence>
<organism evidence="21">
    <name type="scientific">Ignavibacterium album</name>
    <dbReference type="NCBI Taxonomy" id="591197"/>
    <lineage>
        <taxon>Bacteria</taxon>
        <taxon>Pseudomonadati</taxon>
        <taxon>Ignavibacteriota</taxon>
        <taxon>Ignavibacteria</taxon>
        <taxon>Ignavibacteriales</taxon>
        <taxon>Ignavibacteriaceae</taxon>
        <taxon>Ignavibacterium</taxon>
    </lineage>
</organism>
<keyword evidence="12 17" id="KW-1133">Transmembrane helix</keyword>
<dbReference type="SUPFAM" id="SSF52540">
    <property type="entry name" value="P-loop containing nucleoside triphosphate hydrolases"/>
    <property type="match status" value="1"/>
</dbReference>
<keyword evidence="13 17" id="KW-0472">Membrane</keyword>
<evidence type="ECO:0000256" key="7">
    <source>
        <dbReference type="ARBA" id="ARBA00022679"/>
    </source>
</evidence>
<evidence type="ECO:0000256" key="3">
    <source>
        <dbReference type="ARBA" id="ARBA00008883"/>
    </source>
</evidence>
<dbReference type="InterPro" id="IPR027417">
    <property type="entry name" value="P-loop_NTPase"/>
</dbReference>
<keyword evidence="8 17" id="KW-0812">Transmembrane</keyword>
<dbReference type="CDD" id="cd05387">
    <property type="entry name" value="BY-kinase"/>
    <property type="match status" value="1"/>
</dbReference>
<dbReference type="InterPro" id="IPR005702">
    <property type="entry name" value="Wzc-like_C"/>
</dbReference>
<evidence type="ECO:0000256" key="5">
    <source>
        <dbReference type="ARBA" id="ARBA00022475"/>
    </source>
</evidence>
<comment type="similarity">
    <text evidence="2">Belongs to the CpsD/CapB family.</text>
</comment>
<keyword evidence="16" id="KW-0175">Coiled coil</keyword>
<comment type="catalytic activity">
    <reaction evidence="15">
        <text>L-tyrosyl-[protein] + ATP = O-phospho-L-tyrosyl-[protein] + ADP + H(+)</text>
        <dbReference type="Rhea" id="RHEA:10596"/>
        <dbReference type="Rhea" id="RHEA-COMP:10136"/>
        <dbReference type="Rhea" id="RHEA-COMP:20101"/>
        <dbReference type="ChEBI" id="CHEBI:15378"/>
        <dbReference type="ChEBI" id="CHEBI:30616"/>
        <dbReference type="ChEBI" id="CHEBI:46858"/>
        <dbReference type="ChEBI" id="CHEBI:61978"/>
        <dbReference type="ChEBI" id="CHEBI:456216"/>
        <dbReference type="EC" id="2.7.10.2"/>
    </reaction>
</comment>
<evidence type="ECO:0000256" key="8">
    <source>
        <dbReference type="ARBA" id="ARBA00022692"/>
    </source>
</evidence>
<evidence type="ECO:0000259" key="18">
    <source>
        <dbReference type="Pfam" id="PF02706"/>
    </source>
</evidence>
<feature type="transmembrane region" description="Helical" evidence="17">
    <location>
        <begin position="42"/>
        <end position="65"/>
    </location>
</feature>
<dbReference type="InterPro" id="IPR050445">
    <property type="entry name" value="Bact_polysacc_biosynth/exp"/>
</dbReference>
<evidence type="ECO:0000256" key="2">
    <source>
        <dbReference type="ARBA" id="ARBA00007316"/>
    </source>
</evidence>
<feature type="transmembrane region" description="Helical" evidence="17">
    <location>
        <begin position="562"/>
        <end position="582"/>
    </location>
</feature>
<feature type="domain" description="AAA" evidence="19">
    <location>
        <begin position="667"/>
        <end position="798"/>
    </location>
</feature>
<reference evidence="21" key="1">
    <citation type="journal article" date="2020" name="mSystems">
        <title>Genome- and Community-Level Interaction Insights into Carbon Utilization and Element Cycling Functions of Hydrothermarchaeota in Hydrothermal Sediment.</title>
        <authorList>
            <person name="Zhou Z."/>
            <person name="Liu Y."/>
            <person name="Xu W."/>
            <person name="Pan J."/>
            <person name="Luo Z.H."/>
            <person name="Li M."/>
        </authorList>
    </citation>
    <scope>NUCLEOTIDE SEQUENCE [LARGE SCALE GENOMIC DNA]</scope>
    <source>
        <strain evidence="21">SpSt-500</strain>
    </source>
</reference>
<keyword evidence="9" id="KW-0547">Nucleotide-binding</keyword>
<sequence length="882" mass="99977">MNMEQNKQNDEYVPLRFSSKNVPKREKTLIEIFQIISKNKKILFGTVGLFLIIALIYSFTATPLYEASATLKKESNPNDRRFSSGTDISTLLSLQSTDEIETELELIKTFKVASDVARELDLYSTVKEIKWNSNDENIKIEKPFIEINDPDFIQKNARKFRIPEKFKIEFENVNDLISGDYAIRKVDTDKYILIDILTNKVLDEGEVQKPTSTTNSILDTLPGFTIPQDTNGYCTLTLNKSVKINFSWSDAPLKSELIFSINDINQTALGVSRGIKVSRVGKTNIFNLGYSSSSAYAAALITNTVVDKYREARMDQKKQTIRYSYNTVDKQLMEVQEKLREAEKVLSDFKSSGQIMSIDASSQEIVGFLSRLEAEKVSTDLMLTDYKNKVADLQNELNQKGFFDQSYLNPRGEGEGTSPFAELMRQLSNLELQRIELLQKRTENHPDVKAVDEQIASVKQRLSTFNENTITAYQIMISNLEKKLLKINDMMSKYESKLQSLPAQENKLVQILRQKATYEKIFTILLDQREAMRVAELSSPQDISIVDEAKIPPFPSWPKKSFIVLISLILGSFLGILLIFIIELRRTKYVNLDELEEEFRIPILSLIPKLSKDIVKVVENNPEHKVALLSVQDDGLKETYRVLKTKLFQNLEPETKLLMVTSCEEDSGKTTVVANLAASLAQEGKKVLLIDCDLRKGDLSEIFGLNKQTKGLLDYLINDAPPKIYTRASKNIDIIPAGGLSSDSGTLLDSTRMRLLFKSLDTTQYDLILIDTPPVTRVVDPLVISHSIRNSIVVVRPEHSLLETVRWGISELLNAKINIKGLVINAADIQKSYYYKHRYGYGYGYGSKNGNGKSKQGHKIKVNEKLRFGNTTEIVEKLSNKN</sequence>
<name>A0A832G263_9BACT</name>
<dbReference type="Pfam" id="PF13614">
    <property type="entry name" value="AAA_31"/>
    <property type="match status" value="1"/>
</dbReference>
<dbReference type="GO" id="GO:0005886">
    <property type="term" value="C:plasma membrane"/>
    <property type="evidence" value="ECO:0007669"/>
    <property type="project" value="UniProtKB-SubCell"/>
</dbReference>
<comment type="subcellular location">
    <subcellularLocation>
        <location evidence="1">Cell inner membrane</location>
        <topology evidence="1">Multi-pass membrane protein</topology>
    </subcellularLocation>
</comment>
<evidence type="ECO:0000256" key="14">
    <source>
        <dbReference type="ARBA" id="ARBA00023137"/>
    </source>
</evidence>
<dbReference type="PANTHER" id="PTHR32309:SF13">
    <property type="entry name" value="FERRIC ENTEROBACTIN TRANSPORT PROTEIN FEPE"/>
    <property type="match status" value="1"/>
</dbReference>
<comment type="similarity">
    <text evidence="3">Belongs to the etk/wzc family.</text>
</comment>
<dbReference type="PANTHER" id="PTHR32309">
    <property type="entry name" value="TYROSINE-PROTEIN KINASE"/>
    <property type="match status" value="1"/>
</dbReference>
<dbReference type="GO" id="GO:0005524">
    <property type="term" value="F:ATP binding"/>
    <property type="evidence" value="ECO:0007669"/>
    <property type="project" value="UniProtKB-KW"/>
</dbReference>
<evidence type="ECO:0000313" key="21">
    <source>
        <dbReference type="EMBL" id="HGT47603.1"/>
    </source>
</evidence>
<evidence type="ECO:0000256" key="12">
    <source>
        <dbReference type="ARBA" id="ARBA00022989"/>
    </source>
</evidence>
<feature type="domain" description="Tyrosine-protein kinase G-rich" evidence="20">
    <location>
        <begin position="505"/>
        <end position="581"/>
    </location>
</feature>
<dbReference type="InterPro" id="IPR032807">
    <property type="entry name" value="GNVR"/>
</dbReference>
<comment type="caution">
    <text evidence="21">The sequence shown here is derived from an EMBL/GenBank/DDBJ whole genome shotgun (WGS) entry which is preliminary data.</text>
</comment>